<reference evidence="1 2" key="1">
    <citation type="journal article" date="2012" name="J. Bacteriol.">
        <title>Draft Genome Sequences for Two Metal-Reducing Pelosinus fermentans Strains Isolated from a Cr(VI)-Contaminated Site and for Type Strain R7.</title>
        <authorList>
            <person name="Brown S.D."/>
            <person name="Podar M."/>
            <person name="Klingeman D.M."/>
            <person name="Johnson C.M."/>
            <person name="Yang Z.K."/>
            <person name="Utturkar S.M."/>
            <person name="Land M.L."/>
            <person name="Mosher J.J."/>
            <person name="Hurt R.A.Jr."/>
            <person name="Phelps T.J."/>
            <person name="Palumbo A.V."/>
            <person name="Arkin A.P."/>
            <person name="Hazen T.C."/>
            <person name="Elias D.A."/>
        </authorList>
    </citation>
    <scope>NUCLEOTIDE SEQUENCE [LARGE SCALE GENOMIC DNA]</scope>
    <source>
        <strain evidence="1 2">B4</strain>
    </source>
</reference>
<name>I8RK98_9FIRM</name>
<evidence type="ECO:0000313" key="2">
    <source>
        <dbReference type="Proteomes" id="UP000004324"/>
    </source>
</evidence>
<dbReference type="Proteomes" id="UP000004324">
    <property type="component" value="Unassembled WGS sequence"/>
</dbReference>
<accession>I8RK98</accession>
<organism evidence="1 2">
    <name type="scientific">Pelosinus fermentans B4</name>
    <dbReference type="NCBI Taxonomy" id="1149862"/>
    <lineage>
        <taxon>Bacteria</taxon>
        <taxon>Bacillati</taxon>
        <taxon>Bacillota</taxon>
        <taxon>Negativicutes</taxon>
        <taxon>Selenomonadales</taxon>
        <taxon>Sporomusaceae</taxon>
        <taxon>Pelosinus</taxon>
    </lineage>
</organism>
<gene>
    <name evidence="1" type="ORF">FB4_0280</name>
</gene>
<protein>
    <submittedName>
        <fullName evidence="1">Uncharacterized protein</fullName>
    </submittedName>
</protein>
<evidence type="ECO:0000313" key="1">
    <source>
        <dbReference type="EMBL" id="EIW18755.1"/>
    </source>
</evidence>
<dbReference type="AlphaFoldDB" id="I8RK98"/>
<dbReference type="EMBL" id="AKVJ01000022">
    <property type="protein sequence ID" value="EIW18755.1"/>
    <property type="molecule type" value="Genomic_DNA"/>
</dbReference>
<proteinExistence type="predicted"/>
<dbReference type="PATRIC" id="fig|1149862.3.peg.1695"/>
<keyword evidence="2" id="KW-1185">Reference proteome</keyword>
<comment type="caution">
    <text evidence="1">The sequence shown here is derived from an EMBL/GenBank/DDBJ whole genome shotgun (WGS) entry which is preliminary data.</text>
</comment>
<sequence length="146" mass="17178">MREYYTYTPPLNMTSYDEEQKSTLDRLLGQCFQLTNFQSLMLERSFFKNGSVYKITEQDSLYFLVDNFERLIAKRHPMRGNFELDPADDNKLHEMMEHGIGFQCIGLTLDHLYDELRTYNGASKFFSREGTVSANSIYSYIYGKII</sequence>